<dbReference type="EMBL" id="CP022437">
    <property type="protein sequence ID" value="ASN07342.1"/>
    <property type="molecule type" value="Genomic_DNA"/>
</dbReference>
<dbReference type="PANTHER" id="PTHR43537">
    <property type="entry name" value="TRANSCRIPTIONAL REGULATOR, GNTR FAMILY"/>
    <property type="match status" value="1"/>
</dbReference>
<dbReference type="InterPro" id="IPR000524">
    <property type="entry name" value="Tscrpt_reg_HTH_GntR"/>
</dbReference>
<dbReference type="Proteomes" id="UP000204391">
    <property type="component" value="Chromosome"/>
</dbReference>
<evidence type="ECO:0000259" key="4">
    <source>
        <dbReference type="PROSITE" id="PS50949"/>
    </source>
</evidence>
<keyword evidence="2" id="KW-0238">DNA-binding</keyword>
<dbReference type="PRINTS" id="PR00035">
    <property type="entry name" value="HTHGNTR"/>
</dbReference>
<evidence type="ECO:0000256" key="3">
    <source>
        <dbReference type="ARBA" id="ARBA00023163"/>
    </source>
</evidence>
<dbReference type="InterPro" id="IPR036388">
    <property type="entry name" value="WH-like_DNA-bd_sf"/>
</dbReference>
<proteinExistence type="predicted"/>
<dbReference type="Pfam" id="PF00392">
    <property type="entry name" value="GntR"/>
    <property type="match status" value="1"/>
</dbReference>
<dbReference type="PANTHER" id="PTHR43537:SF54">
    <property type="entry name" value="TRANSCRIPTIONAL REGULATOR, GNTR FAMILY"/>
    <property type="match status" value="1"/>
</dbReference>
<dbReference type="OrthoDB" id="9799482at2"/>
<evidence type="ECO:0000313" key="6">
    <source>
        <dbReference type="Proteomes" id="UP000204391"/>
    </source>
</evidence>
<dbReference type="Gene3D" id="1.10.10.10">
    <property type="entry name" value="Winged helix-like DNA-binding domain superfamily/Winged helix DNA-binding domain"/>
    <property type="match status" value="1"/>
</dbReference>
<dbReference type="PROSITE" id="PS50949">
    <property type="entry name" value="HTH_GNTR"/>
    <property type="match status" value="1"/>
</dbReference>
<dbReference type="GO" id="GO:0003700">
    <property type="term" value="F:DNA-binding transcription factor activity"/>
    <property type="evidence" value="ECO:0007669"/>
    <property type="project" value="InterPro"/>
</dbReference>
<gene>
    <name evidence="5" type="ORF">CFK40_08305</name>
</gene>
<name>A0A221MIC0_9BACI</name>
<organism evidence="5 6">
    <name type="scientific">Virgibacillus necropolis</name>
    <dbReference type="NCBI Taxonomy" id="163877"/>
    <lineage>
        <taxon>Bacteria</taxon>
        <taxon>Bacillati</taxon>
        <taxon>Bacillota</taxon>
        <taxon>Bacilli</taxon>
        <taxon>Bacillales</taxon>
        <taxon>Bacillaceae</taxon>
        <taxon>Virgibacillus</taxon>
    </lineage>
</organism>
<feature type="domain" description="HTH gntR-type" evidence="4">
    <location>
        <begin position="7"/>
        <end position="75"/>
    </location>
</feature>
<accession>A0A221MIC0</accession>
<evidence type="ECO:0000256" key="1">
    <source>
        <dbReference type="ARBA" id="ARBA00023015"/>
    </source>
</evidence>
<dbReference type="SMART" id="SM00345">
    <property type="entry name" value="HTH_GNTR"/>
    <property type="match status" value="1"/>
</dbReference>
<keyword evidence="3" id="KW-0804">Transcription</keyword>
<keyword evidence="6" id="KW-1185">Reference proteome</keyword>
<dbReference type="CDD" id="cd07377">
    <property type="entry name" value="WHTH_GntR"/>
    <property type="match status" value="1"/>
</dbReference>
<dbReference type="SUPFAM" id="SSF46785">
    <property type="entry name" value="Winged helix' DNA-binding domain"/>
    <property type="match status" value="1"/>
</dbReference>
<sequence length="199" mass="23256">MSMSPKQKVYQAVLNEIRRYINENNLKPGDKLPSERDLAENLQAGRSSIREALRAMELLGLIETRSGQGTFLSIYKPYQTVELLASFILQGSKTKQDLTVAKIIIEKEIAKLAFHQLDNEDIHVLKTIAKENKTKKHSEFFRFLFKKTDNHLLTKIWDLMEDFSQTINERNYDKMFYEDLIAVYQKQKYDAIEGLFEDV</sequence>
<keyword evidence="1" id="KW-0805">Transcription regulation</keyword>
<evidence type="ECO:0000256" key="2">
    <source>
        <dbReference type="ARBA" id="ARBA00023125"/>
    </source>
</evidence>
<dbReference type="AlphaFoldDB" id="A0A221MIC0"/>
<dbReference type="KEGG" id="vne:CFK40_08305"/>
<dbReference type="GO" id="GO:0003677">
    <property type="term" value="F:DNA binding"/>
    <property type="evidence" value="ECO:0007669"/>
    <property type="project" value="UniProtKB-KW"/>
</dbReference>
<protein>
    <submittedName>
        <fullName evidence="5">GntR family transcriptional regulator</fullName>
    </submittedName>
</protein>
<evidence type="ECO:0000313" key="5">
    <source>
        <dbReference type="EMBL" id="ASN07342.1"/>
    </source>
</evidence>
<dbReference type="InterPro" id="IPR036390">
    <property type="entry name" value="WH_DNA-bd_sf"/>
</dbReference>
<reference evidence="5 6" key="1">
    <citation type="journal article" date="2003" name="Int. J. Syst. Evol. Microbiol.">
        <title>Virgibacillus carmonensis sp. nov., Virgibacillus necropolis sp. nov. and Virgibacillus picturae sp. nov., three novel species isolated from deteriorated mural paintings, transfer of the species of the genus salibacillus to Virgibacillus, as Virgibacillus marismortui comb. nov. and Virgibacillus salexigens comb. nov., and emended description of the genus Virgibacillus.</title>
        <authorList>
            <person name="Heyrman J."/>
            <person name="Logan N.A."/>
            <person name="Busse H.J."/>
            <person name="Balcaen A."/>
            <person name="Lebbe L."/>
            <person name="Rodriguez-Diaz M."/>
            <person name="Swings J."/>
            <person name="De Vos P."/>
        </authorList>
    </citation>
    <scope>NUCLEOTIDE SEQUENCE [LARGE SCALE GENOMIC DNA]</scope>
    <source>
        <strain evidence="5 6">LMG 19488</strain>
    </source>
</reference>